<dbReference type="Proteomes" id="UP000006729">
    <property type="component" value="Chromosome 7"/>
</dbReference>
<keyword evidence="2" id="KW-1185">Reference proteome</keyword>
<accession>A0A2K1ZSX5</accession>
<name>A0A2K1ZSX5_POPTR</name>
<evidence type="ECO:0000313" key="1">
    <source>
        <dbReference type="EMBL" id="PNT28373.1"/>
    </source>
</evidence>
<organism evidence="1 2">
    <name type="scientific">Populus trichocarpa</name>
    <name type="common">Western balsam poplar</name>
    <name type="synonym">Populus balsamifera subsp. trichocarpa</name>
    <dbReference type="NCBI Taxonomy" id="3694"/>
    <lineage>
        <taxon>Eukaryota</taxon>
        <taxon>Viridiplantae</taxon>
        <taxon>Streptophyta</taxon>
        <taxon>Embryophyta</taxon>
        <taxon>Tracheophyta</taxon>
        <taxon>Spermatophyta</taxon>
        <taxon>Magnoliopsida</taxon>
        <taxon>eudicotyledons</taxon>
        <taxon>Gunneridae</taxon>
        <taxon>Pentapetalae</taxon>
        <taxon>rosids</taxon>
        <taxon>fabids</taxon>
        <taxon>Malpighiales</taxon>
        <taxon>Salicaceae</taxon>
        <taxon>Saliceae</taxon>
        <taxon>Populus</taxon>
    </lineage>
</organism>
<dbReference type="EMBL" id="CM009296">
    <property type="protein sequence ID" value="PNT28373.1"/>
    <property type="molecule type" value="Genomic_DNA"/>
</dbReference>
<proteinExistence type="predicted"/>
<gene>
    <name evidence="1" type="ORF">POPTR_007G114900</name>
</gene>
<sequence length="74" mass="8218">MIQPVFDTGPLDGGAIPAWWKCFSLRTIGSGDHLHDRVTDEAISGIRRRVFSLDNGINLYYSSSCSDTNEFGPR</sequence>
<protein>
    <submittedName>
        <fullName evidence="1">Uncharacterized protein</fullName>
    </submittedName>
</protein>
<dbReference type="AlphaFoldDB" id="A0A2K1ZSX5"/>
<evidence type="ECO:0000313" key="2">
    <source>
        <dbReference type="Proteomes" id="UP000006729"/>
    </source>
</evidence>
<dbReference type="InParanoid" id="A0A2K1ZSX5"/>
<reference evidence="1 2" key="1">
    <citation type="journal article" date="2006" name="Science">
        <title>The genome of black cottonwood, Populus trichocarpa (Torr. &amp; Gray).</title>
        <authorList>
            <person name="Tuskan G.A."/>
            <person name="Difazio S."/>
            <person name="Jansson S."/>
            <person name="Bohlmann J."/>
            <person name="Grigoriev I."/>
            <person name="Hellsten U."/>
            <person name="Putnam N."/>
            <person name="Ralph S."/>
            <person name="Rombauts S."/>
            <person name="Salamov A."/>
            <person name="Schein J."/>
            <person name="Sterck L."/>
            <person name="Aerts A."/>
            <person name="Bhalerao R.R."/>
            <person name="Bhalerao R.P."/>
            <person name="Blaudez D."/>
            <person name="Boerjan W."/>
            <person name="Brun A."/>
            <person name="Brunner A."/>
            <person name="Busov V."/>
            <person name="Campbell M."/>
            <person name="Carlson J."/>
            <person name="Chalot M."/>
            <person name="Chapman J."/>
            <person name="Chen G.L."/>
            <person name="Cooper D."/>
            <person name="Coutinho P.M."/>
            <person name="Couturier J."/>
            <person name="Covert S."/>
            <person name="Cronk Q."/>
            <person name="Cunningham R."/>
            <person name="Davis J."/>
            <person name="Degroeve S."/>
            <person name="Dejardin A."/>
            <person name="Depamphilis C."/>
            <person name="Detter J."/>
            <person name="Dirks B."/>
            <person name="Dubchak I."/>
            <person name="Duplessis S."/>
            <person name="Ehlting J."/>
            <person name="Ellis B."/>
            <person name="Gendler K."/>
            <person name="Goodstein D."/>
            <person name="Gribskov M."/>
            <person name="Grimwood J."/>
            <person name="Groover A."/>
            <person name="Gunter L."/>
            <person name="Hamberger B."/>
            <person name="Heinze B."/>
            <person name="Helariutta Y."/>
            <person name="Henrissat B."/>
            <person name="Holligan D."/>
            <person name="Holt R."/>
            <person name="Huang W."/>
            <person name="Islam-Faridi N."/>
            <person name="Jones S."/>
            <person name="Jones-Rhoades M."/>
            <person name="Jorgensen R."/>
            <person name="Joshi C."/>
            <person name="Kangasjarvi J."/>
            <person name="Karlsson J."/>
            <person name="Kelleher C."/>
            <person name="Kirkpatrick R."/>
            <person name="Kirst M."/>
            <person name="Kohler A."/>
            <person name="Kalluri U."/>
            <person name="Larimer F."/>
            <person name="Leebens-Mack J."/>
            <person name="Leple J.C."/>
            <person name="Locascio P."/>
            <person name="Lou Y."/>
            <person name="Lucas S."/>
            <person name="Martin F."/>
            <person name="Montanini B."/>
            <person name="Napoli C."/>
            <person name="Nelson D.R."/>
            <person name="Nelson C."/>
            <person name="Nieminen K."/>
            <person name="Nilsson O."/>
            <person name="Pereda V."/>
            <person name="Peter G."/>
            <person name="Philippe R."/>
            <person name="Pilate G."/>
            <person name="Poliakov A."/>
            <person name="Razumovskaya J."/>
            <person name="Richardson P."/>
            <person name="Rinaldi C."/>
            <person name="Ritland K."/>
            <person name="Rouze P."/>
            <person name="Ryaboy D."/>
            <person name="Schmutz J."/>
            <person name="Schrader J."/>
            <person name="Segerman B."/>
            <person name="Shin H."/>
            <person name="Siddiqui A."/>
            <person name="Sterky F."/>
            <person name="Terry A."/>
            <person name="Tsai C.J."/>
            <person name="Uberbacher E."/>
            <person name="Unneberg P."/>
            <person name="Vahala J."/>
            <person name="Wall K."/>
            <person name="Wessler S."/>
            <person name="Yang G."/>
            <person name="Yin T."/>
            <person name="Douglas C."/>
            <person name="Marra M."/>
            <person name="Sandberg G."/>
            <person name="Van de Peer Y."/>
            <person name="Rokhsar D."/>
        </authorList>
    </citation>
    <scope>NUCLEOTIDE SEQUENCE [LARGE SCALE GENOMIC DNA]</scope>
    <source>
        <strain evidence="2">cv. Nisqually</strain>
    </source>
</reference>